<dbReference type="Gene3D" id="3.40.50.10630">
    <property type="entry name" value="Uracil-DNA glycosylase-like"/>
    <property type="match status" value="1"/>
</dbReference>
<dbReference type="GO" id="GO:0008033">
    <property type="term" value="P:tRNA processing"/>
    <property type="evidence" value="ECO:0007669"/>
    <property type="project" value="UniProtKB-KW"/>
</dbReference>
<name>A0A7C3SMM2_9BACT</name>
<dbReference type="EMBL" id="DTGA01000036">
    <property type="protein sequence ID" value="HGB30519.1"/>
    <property type="molecule type" value="Genomic_DNA"/>
</dbReference>
<evidence type="ECO:0000259" key="2">
    <source>
        <dbReference type="Pfam" id="PF17884"/>
    </source>
</evidence>
<gene>
    <name evidence="3" type="ORF">ENV35_01420</name>
</gene>
<sequence length="285" mass="33292">MNLFNSRNFYNSISKSRNVTTSLVGDEKEIIPPNEWDLGPDSPLLHPVKEHFYHPHPERAFQFVLDNFKPLHDIVLFTNCTAKKPYSTTHTYKKIIGATKPYDDIYDLVTISSIGVIPTQYEKYYPFAHYAWDDNHRTPEEIKKVFYQVIGDRVKKFLEKFDYKYVIGVFRVTSKGKKALKYACDQLNKPLIEIPSEITFEKIKDNLMKMNVFQLLNSETLGELNDVLSKLSKGVHVDARKSWTPEQVKDAIRKRQKEIKELKKQLMAEGKTKEEIYEMLYGGNK</sequence>
<dbReference type="AlphaFoldDB" id="A0A7C3SMM2"/>
<dbReference type="Pfam" id="PF17884">
    <property type="entry name" value="DUF5591"/>
    <property type="match status" value="1"/>
</dbReference>
<reference evidence="3" key="1">
    <citation type="journal article" date="2020" name="mSystems">
        <title>Genome- and Community-Level Interaction Insights into Carbon Utilization and Element Cycling Functions of Hydrothermarchaeota in Hydrothermal Sediment.</title>
        <authorList>
            <person name="Zhou Z."/>
            <person name="Liu Y."/>
            <person name="Xu W."/>
            <person name="Pan J."/>
            <person name="Luo Z.H."/>
            <person name="Li M."/>
        </authorList>
    </citation>
    <scope>NUCLEOTIDE SEQUENCE [LARGE SCALE GENOMIC DNA]</scope>
    <source>
        <strain evidence="3">SpSt-751</strain>
    </source>
</reference>
<protein>
    <recommendedName>
        <fullName evidence="2">DUF5591 domain-containing protein</fullName>
    </recommendedName>
</protein>
<keyword evidence="1" id="KW-0819">tRNA processing</keyword>
<organism evidence="3">
    <name type="scientific">Dictyoglomus turgidum</name>
    <dbReference type="NCBI Taxonomy" id="513050"/>
    <lineage>
        <taxon>Bacteria</taxon>
        <taxon>Pseudomonadati</taxon>
        <taxon>Dictyoglomota</taxon>
        <taxon>Dictyoglomia</taxon>
        <taxon>Dictyoglomales</taxon>
        <taxon>Dictyoglomaceae</taxon>
        <taxon>Dictyoglomus</taxon>
    </lineage>
</organism>
<evidence type="ECO:0000313" key="3">
    <source>
        <dbReference type="EMBL" id="HGB30519.1"/>
    </source>
</evidence>
<evidence type="ECO:0000256" key="1">
    <source>
        <dbReference type="ARBA" id="ARBA00022694"/>
    </source>
</evidence>
<accession>A0A7C3SMM2</accession>
<proteinExistence type="predicted"/>
<comment type="caution">
    <text evidence="3">The sequence shown here is derived from an EMBL/GenBank/DDBJ whole genome shotgun (WGS) entry which is preliminary data.</text>
</comment>
<feature type="domain" description="DUF5591" evidence="2">
    <location>
        <begin position="64"/>
        <end position="191"/>
    </location>
</feature>
<dbReference type="InterPro" id="IPR036895">
    <property type="entry name" value="Uracil-DNA_glycosylase-like_sf"/>
</dbReference>
<dbReference type="SUPFAM" id="SSF52141">
    <property type="entry name" value="Uracil-DNA glycosylase-like"/>
    <property type="match status" value="1"/>
</dbReference>
<dbReference type="InterPro" id="IPR040777">
    <property type="entry name" value="DUF5591"/>
</dbReference>